<dbReference type="InterPro" id="IPR009057">
    <property type="entry name" value="Homeodomain-like_sf"/>
</dbReference>
<dbReference type="InterPro" id="IPR032783">
    <property type="entry name" value="AraC_lig"/>
</dbReference>
<evidence type="ECO:0000259" key="4">
    <source>
        <dbReference type="PROSITE" id="PS01124"/>
    </source>
</evidence>
<evidence type="ECO:0000313" key="6">
    <source>
        <dbReference type="Proteomes" id="UP001235094"/>
    </source>
</evidence>
<dbReference type="InterPro" id="IPR020449">
    <property type="entry name" value="Tscrpt_reg_AraC-type_HTH"/>
</dbReference>
<keyword evidence="6" id="KW-1185">Reference proteome</keyword>
<dbReference type="PANTHER" id="PTHR46796">
    <property type="entry name" value="HTH-TYPE TRANSCRIPTIONAL ACTIVATOR RHAS-RELATED"/>
    <property type="match status" value="1"/>
</dbReference>
<dbReference type="PROSITE" id="PS01124">
    <property type="entry name" value="HTH_ARAC_FAMILY_2"/>
    <property type="match status" value="1"/>
</dbReference>
<protein>
    <submittedName>
        <fullName evidence="5">AraC family transcriptional activator of mtrCDE</fullName>
    </submittedName>
</protein>
<dbReference type="Proteomes" id="UP001235094">
    <property type="component" value="Unassembled WGS sequence"/>
</dbReference>
<dbReference type="Pfam" id="PF12833">
    <property type="entry name" value="HTH_18"/>
    <property type="match status" value="1"/>
</dbReference>
<reference evidence="5 6" key="1">
    <citation type="submission" date="2023-07" db="EMBL/GenBank/DDBJ databases">
        <title>Genomic Encyclopedia of Type Strains, Phase IV (KMG-IV): sequencing the most valuable type-strain genomes for metagenomic binning, comparative biology and taxonomic classification.</title>
        <authorList>
            <person name="Goeker M."/>
        </authorList>
    </citation>
    <scope>NUCLEOTIDE SEQUENCE [LARGE SCALE GENOMIC DNA]</scope>
    <source>
        <strain evidence="5 6">DSM 15561</strain>
    </source>
</reference>
<gene>
    <name evidence="5" type="ORF">QOZ99_004218</name>
</gene>
<dbReference type="EMBL" id="JAUSVR010000026">
    <property type="protein sequence ID" value="MDQ0513299.1"/>
    <property type="molecule type" value="Genomic_DNA"/>
</dbReference>
<keyword evidence="3" id="KW-0804">Transcription</keyword>
<dbReference type="PRINTS" id="PR00032">
    <property type="entry name" value="HTHARAC"/>
</dbReference>
<dbReference type="PANTHER" id="PTHR46796:SF7">
    <property type="entry name" value="ARAC FAMILY TRANSCRIPTIONAL REGULATOR"/>
    <property type="match status" value="1"/>
</dbReference>
<dbReference type="RefSeq" id="WP_306891932.1">
    <property type="nucleotide sequence ID" value="NZ_JAUSVR010000026.1"/>
</dbReference>
<dbReference type="SUPFAM" id="SSF46689">
    <property type="entry name" value="Homeodomain-like"/>
    <property type="match status" value="1"/>
</dbReference>
<evidence type="ECO:0000256" key="1">
    <source>
        <dbReference type="ARBA" id="ARBA00023015"/>
    </source>
</evidence>
<comment type="caution">
    <text evidence="5">The sequence shown here is derived from an EMBL/GenBank/DDBJ whole genome shotgun (WGS) entry which is preliminary data.</text>
</comment>
<sequence>MTDQPLARISRTHLEELLFTLEVDFVDLFECVVDAGWKLEMLGSPAPGIHYNIAGSGRLIIAGRAPIALEPHTLVILPAQTPLVIEGPPVSSENWQTVRMGVPAGGPNHVERLAAGDGACSQIMLVCGYVKASYAGSLDLFSGLSTPIIEKFDETTALAPQLQAAVAELIRQEIGMKAMTATLLKEVLIVLLRRSMTSMNEWVERLSLLQSPQIARAFSDMVARPEFAHSVQSLSQSAGLSRSAFMARFQAVFGTPPMSTLRHIRMRHAASLLAIGDLSVDQIGRIVGYNNRSGFSRVFRKTYGTDPSEYRAHKRQSR</sequence>
<proteinExistence type="predicted"/>
<evidence type="ECO:0000256" key="2">
    <source>
        <dbReference type="ARBA" id="ARBA00023125"/>
    </source>
</evidence>
<organism evidence="5 6">
    <name type="scientific">Ancylobacter amanitiformis</name>
    <dbReference type="NCBI Taxonomy" id="217069"/>
    <lineage>
        <taxon>Bacteria</taxon>
        <taxon>Pseudomonadati</taxon>
        <taxon>Pseudomonadota</taxon>
        <taxon>Alphaproteobacteria</taxon>
        <taxon>Hyphomicrobiales</taxon>
        <taxon>Xanthobacteraceae</taxon>
        <taxon>Ancylobacter</taxon>
    </lineage>
</organism>
<feature type="domain" description="HTH araC/xylS-type" evidence="4">
    <location>
        <begin position="212"/>
        <end position="313"/>
    </location>
</feature>
<dbReference type="InterPro" id="IPR018060">
    <property type="entry name" value="HTH_AraC"/>
</dbReference>
<keyword evidence="1" id="KW-0805">Transcription regulation</keyword>
<dbReference type="SMART" id="SM00342">
    <property type="entry name" value="HTH_ARAC"/>
    <property type="match status" value="1"/>
</dbReference>
<dbReference type="InterPro" id="IPR050204">
    <property type="entry name" value="AraC_XylS_family_regulators"/>
</dbReference>
<name>A0ABU0LX84_9HYPH</name>
<dbReference type="Pfam" id="PF12852">
    <property type="entry name" value="Cupin_6"/>
    <property type="match status" value="1"/>
</dbReference>
<keyword evidence="2" id="KW-0238">DNA-binding</keyword>
<evidence type="ECO:0000256" key="3">
    <source>
        <dbReference type="ARBA" id="ARBA00023163"/>
    </source>
</evidence>
<evidence type="ECO:0000313" key="5">
    <source>
        <dbReference type="EMBL" id="MDQ0513299.1"/>
    </source>
</evidence>
<accession>A0ABU0LX84</accession>
<dbReference type="Gene3D" id="1.10.10.60">
    <property type="entry name" value="Homeodomain-like"/>
    <property type="match status" value="2"/>
</dbReference>